<comment type="caution">
    <text evidence="1">The sequence shown here is derived from an EMBL/GenBank/DDBJ whole genome shotgun (WGS) entry which is preliminary data.</text>
</comment>
<sequence length="222" mass="24901">MLWGPRVDYSQLEDWYAPREISRFKDIPGGIDNLAMTTVDRFVFRGMNQEFEAVFKGYVRVARASATTDCWATSEVYTNMLDMQMTAETDVVGPIHVRINPNVLCAGQIMTPFNTREIGVESPAKNCRIAVAIYFDIPKMELTLFNKEPIMLCIDGITTMPPGGAHGIGRFHNVLPLYNLAEPDGSPIAWITKLDFIMGGYLTEAEGKAFRAQRETSDLLHN</sequence>
<dbReference type="InterPro" id="IPR045719">
    <property type="entry name" value="DUF6073"/>
</dbReference>
<accession>A0A1V4BYJ1</accession>
<evidence type="ECO:0000313" key="1">
    <source>
        <dbReference type="EMBL" id="OPF19818.1"/>
    </source>
</evidence>
<dbReference type="Pfam" id="PF19550">
    <property type="entry name" value="DUF6073"/>
    <property type="match status" value="1"/>
</dbReference>
<protein>
    <submittedName>
        <fullName evidence="1">Uncharacterized protein</fullName>
    </submittedName>
</protein>
<gene>
    <name evidence="1" type="ORF">B1L04_02890</name>
</gene>
<organism evidence="1 2">
    <name type="scientific">Microcystis aeruginosa KW</name>
    <dbReference type="NCBI Taxonomy" id="1960155"/>
    <lineage>
        <taxon>Bacteria</taxon>
        <taxon>Bacillati</taxon>
        <taxon>Cyanobacteriota</taxon>
        <taxon>Cyanophyceae</taxon>
        <taxon>Oscillatoriophycideae</taxon>
        <taxon>Chroococcales</taxon>
        <taxon>Microcystaceae</taxon>
        <taxon>Microcystis</taxon>
    </lineage>
</organism>
<proteinExistence type="predicted"/>
<name>A0A1V4BYJ1_MICAE</name>
<dbReference type="EMBL" id="MVGR01000002">
    <property type="protein sequence ID" value="OPF19818.1"/>
    <property type="molecule type" value="Genomic_DNA"/>
</dbReference>
<evidence type="ECO:0000313" key="2">
    <source>
        <dbReference type="Proteomes" id="UP000189835"/>
    </source>
</evidence>
<dbReference type="Proteomes" id="UP000189835">
    <property type="component" value="Unassembled WGS sequence"/>
</dbReference>
<dbReference type="AlphaFoldDB" id="A0A1V4BYJ1"/>
<reference evidence="1 2" key="1">
    <citation type="submission" date="2017-02" db="EMBL/GenBank/DDBJ databases">
        <title>Genome sequence of Microcystis aeruginosa KW.</title>
        <authorList>
            <person name="Oh H.-M."/>
            <person name="Ahn C.-Y."/>
            <person name="Jeong H."/>
            <person name="Srivastava A."/>
            <person name="Lee H.-G."/>
            <person name="Kang S.-R."/>
        </authorList>
    </citation>
    <scope>NUCLEOTIDE SEQUENCE [LARGE SCALE GENOMIC DNA]</scope>
    <source>
        <strain evidence="1 2">KW</strain>
    </source>
</reference>